<name>A0A0N7F5L1_9PSEU</name>
<dbReference type="InterPro" id="IPR014729">
    <property type="entry name" value="Rossmann-like_a/b/a_fold"/>
</dbReference>
<organism evidence="3 4">
    <name type="scientific">Kibdelosporangium phytohabitans</name>
    <dbReference type="NCBI Taxonomy" id="860235"/>
    <lineage>
        <taxon>Bacteria</taxon>
        <taxon>Bacillati</taxon>
        <taxon>Actinomycetota</taxon>
        <taxon>Actinomycetes</taxon>
        <taxon>Pseudonocardiales</taxon>
        <taxon>Pseudonocardiaceae</taxon>
        <taxon>Kibdelosporangium</taxon>
    </lineage>
</organism>
<evidence type="ECO:0000256" key="1">
    <source>
        <dbReference type="SAM" id="Phobius"/>
    </source>
</evidence>
<feature type="transmembrane region" description="Helical" evidence="1">
    <location>
        <begin position="79"/>
        <end position="100"/>
    </location>
</feature>
<dbReference type="EMBL" id="CP012752">
    <property type="protein sequence ID" value="ALG14535.1"/>
    <property type="molecule type" value="Genomic_DNA"/>
</dbReference>
<keyword evidence="4" id="KW-1185">Reference proteome</keyword>
<evidence type="ECO:0000259" key="2">
    <source>
        <dbReference type="Pfam" id="PF02698"/>
    </source>
</evidence>
<accession>A0A0N7F5L1</accession>
<dbReference type="InterPro" id="IPR051599">
    <property type="entry name" value="Cell_Envelope_Assoc"/>
</dbReference>
<dbReference type="KEGG" id="kphy:AOZ06_03870"/>
<sequence>MIALVPAAFFIRGFRRDRRRVSNAMWLGITLVVSATLSTSPLAGYAFALVMLGLGVLLPIGLIFNGLEMLRRESRTLGNLLSFITGLAIVALDISFVVSVGTGSSVLISALGLGVITAGYVGFFCASILLYSALYSITLRGKNFSALIVLGARVIGDRVPKLLANRLDRGARIYLAQQAKPTLVVSGGQGDDEESSEAAAMRKYLIHIGIPDTAVLTEDKSTTTEENLRFSAELLARQNTGGSVAAVTNNYHAFRAAVIARRLGLPFEAIGAPTASYYLPSAFLRECIALLRENKIAHAVICGSIICLYLLMLYMA</sequence>
<protein>
    <recommendedName>
        <fullName evidence="2">DUF218 domain-containing protein</fullName>
    </recommendedName>
</protein>
<dbReference type="GO" id="GO:0005886">
    <property type="term" value="C:plasma membrane"/>
    <property type="evidence" value="ECO:0007669"/>
    <property type="project" value="TreeGrafter"/>
</dbReference>
<keyword evidence="1" id="KW-0812">Transmembrane</keyword>
<feature type="transmembrane region" description="Helical" evidence="1">
    <location>
        <begin position="296"/>
        <end position="315"/>
    </location>
</feature>
<dbReference type="InterPro" id="IPR003848">
    <property type="entry name" value="DUF218"/>
</dbReference>
<gene>
    <name evidence="3" type="ORF">AOZ06_03870</name>
</gene>
<evidence type="ECO:0000313" key="4">
    <source>
        <dbReference type="Proteomes" id="UP000063699"/>
    </source>
</evidence>
<dbReference type="STRING" id="860235.AOZ06_03870"/>
<proteinExistence type="predicted"/>
<keyword evidence="1" id="KW-1133">Transmembrane helix</keyword>
<feature type="transmembrane region" description="Helical" evidence="1">
    <location>
        <begin position="106"/>
        <end position="134"/>
    </location>
</feature>
<reference evidence="3 4" key="1">
    <citation type="submission" date="2015-07" db="EMBL/GenBank/DDBJ databases">
        <title>Genome sequencing of Kibdelosporangium phytohabitans.</title>
        <authorList>
            <person name="Qin S."/>
            <person name="Xing K."/>
        </authorList>
    </citation>
    <scope>NUCLEOTIDE SEQUENCE [LARGE SCALE GENOMIC DNA]</scope>
    <source>
        <strain evidence="3 4">KLBMP1111</strain>
    </source>
</reference>
<dbReference type="GO" id="GO:0043164">
    <property type="term" value="P:Gram-negative-bacterium-type cell wall biogenesis"/>
    <property type="evidence" value="ECO:0007669"/>
    <property type="project" value="TreeGrafter"/>
</dbReference>
<feature type="transmembrane region" description="Helical" evidence="1">
    <location>
        <begin position="21"/>
        <end position="39"/>
    </location>
</feature>
<feature type="transmembrane region" description="Helical" evidence="1">
    <location>
        <begin position="45"/>
        <end position="67"/>
    </location>
</feature>
<dbReference type="Gene3D" id="3.40.50.620">
    <property type="entry name" value="HUPs"/>
    <property type="match status" value="1"/>
</dbReference>
<dbReference type="Proteomes" id="UP000063699">
    <property type="component" value="Chromosome"/>
</dbReference>
<dbReference type="CDD" id="cd06259">
    <property type="entry name" value="YdcF-like"/>
    <property type="match status" value="1"/>
</dbReference>
<evidence type="ECO:0000313" key="3">
    <source>
        <dbReference type="EMBL" id="ALG14535.1"/>
    </source>
</evidence>
<dbReference type="PANTHER" id="PTHR30336">
    <property type="entry name" value="INNER MEMBRANE PROTEIN, PROBABLE PERMEASE"/>
    <property type="match status" value="1"/>
</dbReference>
<dbReference type="AlphaFoldDB" id="A0A0N7F5L1"/>
<dbReference type="GO" id="GO:0000270">
    <property type="term" value="P:peptidoglycan metabolic process"/>
    <property type="evidence" value="ECO:0007669"/>
    <property type="project" value="TreeGrafter"/>
</dbReference>
<keyword evidence="1" id="KW-0472">Membrane</keyword>
<dbReference type="Pfam" id="PF02698">
    <property type="entry name" value="DUF218"/>
    <property type="match status" value="1"/>
</dbReference>
<feature type="domain" description="DUF218" evidence="2">
    <location>
        <begin position="146"/>
        <end position="287"/>
    </location>
</feature>
<dbReference type="PANTHER" id="PTHR30336:SF4">
    <property type="entry name" value="ENVELOPE BIOGENESIS FACTOR ELYC"/>
    <property type="match status" value="1"/>
</dbReference>